<evidence type="ECO:0000256" key="2">
    <source>
        <dbReference type="ARBA" id="ARBA00022786"/>
    </source>
</evidence>
<evidence type="ECO:0000313" key="6">
    <source>
        <dbReference type="Proteomes" id="UP001255856"/>
    </source>
</evidence>
<feature type="compositionally biased region" description="Low complexity" evidence="3">
    <location>
        <begin position="19"/>
        <end position="32"/>
    </location>
</feature>
<dbReference type="InterPro" id="IPR036047">
    <property type="entry name" value="F-box-like_dom_sf"/>
</dbReference>
<comment type="caution">
    <text evidence="5">The sequence shown here is derived from an EMBL/GenBank/DDBJ whole genome shotgun (WGS) entry which is preliminary data.</text>
</comment>
<dbReference type="PANTHER" id="PTHR46550">
    <property type="entry name" value="F-BOX ONLY PROTEIN 3"/>
    <property type="match status" value="1"/>
</dbReference>
<reference evidence="5" key="1">
    <citation type="submission" date="2021-01" db="EMBL/GenBank/DDBJ databases">
        <authorList>
            <person name="Eckstrom K.M.E."/>
        </authorList>
    </citation>
    <scope>NUCLEOTIDE SEQUENCE</scope>
    <source>
        <strain evidence="5">UVCC 0001</strain>
    </source>
</reference>
<dbReference type="GO" id="GO:0005737">
    <property type="term" value="C:cytoplasm"/>
    <property type="evidence" value="ECO:0007669"/>
    <property type="project" value="TreeGrafter"/>
</dbReference>
<dbReference type="SUPFAM" id="SSF81383">
    <property type="entry name" value="F-box domain"/>
    <property type="match status" value="1"/>
</dbReference>
<sequence>MRDNVIASERERSPASTRSGSDLESALLAALDEAGDAPAEESDRDTNDRPAKRPRNKDACPASPISAGVAPSPGASGLAAFPDPLLMRIICFLPPEDVLSLAVTCRHICRLASDDVVWRRLYLHRWPGLVEGSIEEERQPQWKIRYIEADRVSVMGLSQATAPSAAEGEAGMLSLYSSMARAKRSEAVPLSSSGLEALLGGDEGAPRGAPSAWTRLARFRALLRERGQTAPRCEAPGSRKSALSGCAFVPLGRSLWACSRCGAAHLCDANCTLATDAGEGELPVCPISGRCLDLMVGEEGGEGAPGGADDWNADEAAGGGGRLGRAFLAGYNANSREMFQQFGVSLR</sequence>
<evidence type="ECO:0000259" key="4">
    <source>
        <dbReference type="PROSITE" id="PS50181"/>
    </source>
</evidence>
<feature type="region of interest" description="Disordered" evidence="3">
    <location>
        <begin position="1"/>
        <end position="73"/>
    </location>
</feature>
<dbReference type="Pfam" id="PF12937">
    <property type="entry name" value="F-box-like"/>
    <property type="match status" value="1"/>
</dbReference>
<dbReference type="PANTHER" id="PTHR46550:SF1">
    <property type="entry name" value="F-BOX PROTEIN 3"/>
    <property type="match status" value="1"/>
</dbReference>
<dbReference type="InterPro" id="IPR052121">
    <property type="entry name" value="F-box_SCF_Substrate_Recog"/>
</dbReference>
<proteinExistence type="predicted"/>
<comment type="pathway">
    <text evidence="1">Protein modification; protein ubiquitination.</text>
</comment>
<evidence type="ECO:0000256" key="1">
    <source>
        <dbReference type="ARBA" id="ARBA00004906"/>
    </source>
</evidence>
<name>A0AAD9IGQ5_PROWI</name>
<dbReference type="InterPro" id="IPR001810">
    <property type="entry name" value="F-box_dom"/>
</dbReference>
<evidence type="ECO:0000256" key="3">
    <source>
        <dbReference type="SAM" id="MobiDB-lite"/>
    </source>
</evidence>
<feature type="compositionally biased region" description="Acidic residues" evidence="3">
    <location>
        <begin position="33"/>
        <end position="43"/>
    </location>
</feature>
<dbReference type="AlphaFoldDB" id="A0AAD9IGQ5"/>
<keyword evidence="6" id="KW-1185">Reference proteome</keyword>
<feature type="compositionally biased region" description="Basic and acidic residues" evidence="3">
    <location>
        <begin position="1"/>
        <end position="13"/>
    </location>
</feature>
<keyword evidence="2" id="KW-0833">Ubl conjugation pathway</keyword>
<organism evidence="5 6">
    <name type="scientific">Prototheca wickerhamii</name>
    <dbReference type="NCBI Taxonomy" id="3111"/>
    <lineage>
        <taxon>Eukaryota</taxon>
        <taxon>Viridiplantae</taxon>
        <taxon>Chlorophyta</taxon>
        <taxon>core chlorophytes</taxon>
        <taxon>Trebouxiophyceae</taxon>
        <taxon>Chlorellales</taxon>
        <taxon>Chlorellaceae</taxon>
        <taxon>Prototheca</taxon>
    </lineage>
</organism>
<protein>
    <recommendedName>
        <fullName evidence="4">F-box domain-containing protein</fullName>
    </recommendedName>
</protein>
<accession>A0AAD9IGQ5</accession>
<dbReference type="Gene3D" id="1.20.1280.50">
    <property type="match status" value="1"/>
</dbReference>
<dbReference type="PROSITE" id="PS50181">
    <property type="entry name" value="FBOX"/>
    <property type="match status" value="1"/>
</dbReference>
<dbReference type="EMBL" id="JASFZW010000007">
    <property type="protein sequence ID" value="KAK2077336.1"/>
    <property type="molecule type" value="Genomic_DNA"/>
</dbReference>
<dbReference type="Proteomes" id="UP001255856">
    <property type="component" value="Unassembled WGS sequence"/>
</dbReference>
<feature type="domain" description="F-box" evidence="4">
    <location>
        <begin position="75"/>
        <end position="121"/>
    </location>
</feature>
<gene>
    <name evidence="5" type="ORF">QBZ16_004970</name>
</gene>
<evidence type="ECO:0000313" key="5">
    <source>
        <dbReference type="EMBL" id="KAK2077336.1"/>
    </source>
</evidence>